<gene>
    <name evidence="2" type="ORF">L596_023188</name>
</gene>
<keyword evidence="3" id="KW-1185">Reference proteome</keyword>
<reference evidence="2 3" key="1">
    <citation type="journal article" date="2015" name="Genome Biol.">
        <title>Comparative genomics of Steinernema reveals deeply conserved gene regulatory networks.</title>
        <authorList>
            <person name="Dillman A.R."/>
            <person name="Macchietto M."/>
            <person name="Porter C.F."/>
            <person name="Rogers A."/>
            <person name="Williams B."/>
            <person name="Antoshechkin I."/>
            <person name="Lee M.M."/>
            <person name="Goodwin Z."/>
            <person name="Lu X."/>
            <person name="Lewis E.E."/>
            <person name="Goodrich-Blair H."/>
            <person name="Stock S.P."/>
            <person name="Adams B.J."/>
            <person name="Sternberg P.W."/>
            <person name="Mortazavi A."/>
        </authorList>
    </citation>
    <scope>NUCLEOTIDE SEQUENCE [LARGE SCALE GENOMIC DNA]</scope>
    <source>
        <strain evidence="2 3">ALL</strain>
    </source>
</reference>
<feature type="chain" id="PRO_5020274001" evidence="1">
    <location>
        <begin position="19"/>
        <end position="79"/>
    </location>
</feature>
<protein>
    <submittedName>
        <fullName evidence="2">Uncharacterized protein</fullName>
    </submittedName>
</protein>
<comment type="caution">
    <text evidence="2">The sequence shown here is derived from an EMBL/GenBank/DDBJ whole genome shotgun (WGS) entry which is preliminary data.</text>
</comment>
<dbReference type="AlphaFoldDB" id="A0A4U5MCX3"/>
<evidence type="ECO:0000313" key="3">
    <source>
        <dbReference type="Proteomes" id="UP000298663"/>
    </source>
</evidence>
<evidence type="ECO:0000313" key="2">
    <source>
        <dbReference type="EMBL" id="TKR66968.1"/>
    </source>
</evidence>
<dbReference type="Proteomes" id="UP000298663">
    <property type="component" value="Unassembled WGS sequence"/>
</dbReference>
<name>A0A4U5MCX3_STECR</name>
<proteinExistence type="predicted"/>
<accession>A0A4U5MCX3</accession>
<evidence type="ECO:0000256" key="1">
    <source>
        <dbReference type="SAM" id="SignalP"/>
    </source>
</evidence>
<sequence length="79" mass="8308">MDKCAFLILLLTVACVLANDSVTPKSFSGCTHNICLIVCRCFNGGEPDPTATRPPGSCCWCPPCIPTPPTPIKGTTHSS</sequence>
<feature type="signal peptide" evidence="1">
    <location>
        <begin position="1"/>
        <end position="18"/>
    </location>
</feature>
<dbReference type="EMBL" id="AZBU02000008">
    <property type="protein sequence ID" value="TKR66968.1"/>
    <property type="molecule type" value="Genomic_DNA"/>
</dbReference>
<dbReference type="PROSITE" id="PS51257">
    <property type="entry name" value="PROKAR_LIPOPROTEIN"/>
    <property type="match status" value="1"/>
</dbReference>
<organism evidence="2 3">
    <name type="scientific">Steinernema carpocapsae</name>
    <name type="common">Entomopathogenic nematode</name>
    <dbReference type="NCBI Taxonomy" id="34508"/>
    <lineage>
        <taxon>Eukaryota</taxon>
        <taxon>Metazoa</taxon>
        <taxon>Ecdysozoa</taxon>
        <taxon>Nematoda</taxon>
        <taxon>Chromadorea</taxon>
        <taxon>Rhabditida</taxon>
        <taxon>Tylenchina</taxon>
        <taxon>Panagrolaimomorpha</taxon>
        <taxon>Strongyloidoidea</taxon>
        <taxon>Steinernematidae</taxon>
        <taxon>Steinernema</taxon>
    </lineage>
</organism>
<reference evidence="2 3" key="2">
    <citation type="journal article" date="2019" name="G3 (Bethesda)">
        <title>Hybrid Assembly of the Genome of the Entomopathogenic Nematode Steinernema carpocapsae Identifies the X-Chromosome.</title>
        <authorList>
            <person name="Serra L."/>
            <person name="Macchietto M."/>
            <person name="Macias-Munoz A."/>
            <person name="McGill C.J."/>
            <person name="Rodriguez I.M."/>
            <person name="Rodriguez B."/>
            <person name="Murad R."/>
            <person name="Mortazavi A."/>
        </authorList>
    </citation>
    <scope>NUCLEOTIDE SEQUENCE [LARGE SCALE GENOMIC DNA]</scope>
    <source>
        <strain evidence="2 3">ALL</strain>
    </source>
</reference>
<keyword evidence="1" id="KW-0732">Signal</keyword>